<accession>A0A368NMI0</accession>
<evidence type="ECO:0000313" key="2">
    <source>
        <dbReference type="Proteomes" id="UP000436911"/>
    </source>
</evidence>
<name>A0A368NMI0_AGRVI</name>
<evidence type="ECO:0000313" key="1">
    <source>
        <dbReference type="EMBL" id="KAA3520644.1"/>
    </source>
</evidence>
<dbReference type="Proteomes" id="UP000436911">
    <property type="component" value="Unassembled WGS sequence"/>
</dbReference>
<comment type="caution">
    <text evidence="1">The sequence shown here is derived from an EMBL/GenBank/DDBJ whole genome shotgun (WGS) entry which is preliminary data.</text>
</comment>
<organism evidence="1 2">
    <name type="scientific">Agrobacterium vitis</name>
    <name type="common">Rhizobium vitis</name>
    <dbReference type="NCBI Taxonomy" id="373"/>
    <lineage>
        <taxon>Bacteria</taxon>
        <taxon>Pseudomonadati</taxon>
        <taxon>Pseudomonadota</taxon>
        <taxon>Alphaproteobacteria</taxon>
        <taxon>Hyphomicrobiales</taxon>
        <taxon>Rhizobiaceae</taxon>
        <taxon>Rhizobium/Agrobacterium group</taxon>
        <taxon>Agrobacterium</taxon>
    </lineage>
</organism>
<sequence>MVKQLERADLANDNFQFDAAEFTKRLPYRTVELDNGAMLTADAASFDKVFEHTPVEEGADRIRFSTVGSVVSEKLEKGR</sequence>
<gene>
    <name evidence="1" type="ORF">DXT89_25385</name>
</gene>
<proteinExistence type="predicted"/>
<dbReference type="AlphaFoldDB" id="A0A368NMI0"/>
<dbReference type="EMBL" id="QUSG01000028">
    <property type="protein sequence ID" value="KAA3520644.1"/>
    <property type="molecule type" value="Genomic_DNA"/>
</dbReference>
<protein>
    <submittedName>
        <fullName evidence="1">Uncharacterized protein</fullName>
    </submittedName>
</protein>
<reference evidence="1 2" key="1">
    <citation type="submission" date="2018-08" db="EMBL/GenBank/DDBJ databases">
        <title>Genome sequencing of Agrobacterium vitis strain ICMP 10754.</title>
        <authorList>
            <person name="Visnovsky S.B."/>
            <person name="Pitman A.R."/>
        </authorList>
    </citation>
    <scope>NUCLEOTIDE SEQUENCE [LARGE SCALE GENOMIC DNA]</scope>
    <source>
        <strain evidence="1 2">ICMP 10754</strain>
    </source>
</reference>